<feature type="transmembrane region" description="Helical" evidence="7">
    <location>
        <begin position="108"/>
        <end position="135"/>
    </location>
</feature>
<comment type="caution">
    <text evidence="9">The sequence shown here is derived from an EMBL/GenBank/DDBJ whole genome shotgun (WGS) entry which is preliminary data.</text>
</comment>
<evidence type="ECO:0000256" key="6">
    <source>
        <dbReference type="SAM" id="MobiDB-lite"/>
    </source>
</evidence>
<dbReference type="InterPro" id="IPR002524">
    <property type="entry name" value="Cation_efflux"/>
</dbReference>
<keyword evidence="3" id="KW-0813">Transport</keyword>
<feature type="compositionally biased region" description="Basic and acidic residues" evidence="6">
    <location>
        <begin position="311"/>
        <end position="324"/>
    </location>
</feature>
<feature type="region of interest" description="Disordered" evidence="6">
    <location>
        <begin position="1"/>
        <end position="20"/>
    </location>
</feature>
<evidence type="ECO:0000313" key="10">
    <source>
        <dbReference type="Proteomes" id="UP000660262"/>
    </source>
</evidence>
<keyword evidence="3" id="KW-0862">Zinc</keyword>
<reference evidence="9" key="1">
    <citation type="submission" date="2020-10" db="EMBL/GenBank/DDBJ databases">
        <title>Unveiling of a novel bifunctional photoreceptor, Dualchrome1, isolated from a cosmopolitan green alga.</title>
        <authorList>
            <person name="Suzuki S."/>
            <person name="Kawachi M."/>
        </authorList>
    </citation>
    <scope>NUCLEOTIDE SEQUENCE</scope>
    <source>
        <strain evidence="9">NIES 2893</strain>
    </source>
</reference>
<feature type="region of interest" description="Disordered" evidence="6">
    <location>
        <begin position="499"/>
        <end position="538"/>
    </location>
</feature>
<feature type="transmembrane region" description="Helical" evidence="7">
    <location>
        <begin position="362"/>
        <end position="385"/>
    </location>
</feature>
<evidence type="ECO:0000256" key="3">
    <source>
        <dbReference type="ARBA" id="ARBA00022906"/>
    </source>
</evidence>
<feature type="compositionally biased region" description="Acidic residues" evidence="6">
    <location>
        <begin position="298"/>
        <end position="310"/>
    </location>
</feature>
<gene>
    <name evidence="9" type="ORF">PPROV_001126900</name>
</gene>
<keyword evidence="3" id="KW-0406">Ion transport</keyword>
<proteinExistence type="predicted"/>
<evidence type="ECO:0000256" key="4">
    <source>
        <dbReference type="ARBA" id="ARBA00022989"/>
    </source>
</evidence>
<feature type="transmembrane region" description="Helical" evidence="7">
    <location>
        <begin position="170"/>
        <end position="189"/>
    </location>
</feature>
<feature type="compositionally biased region" description="Low complexity" evidence="6">
    <location>
        <begin position="1"/>
        <end position="16"/>
    </location>
</feature>
<organism evidence="9 10">
    <name type="scientific">Pycnococcus provasolii</name>
    <dbReference type="NCBI Taxonomy" id="41880"/>
    <lineage>
        <taxon>Eukaryota</taxon>
        <taxon>Viridiplantae</taxon>
        <taxon>Chlorophyta</taxon>
        <taxon>Pseudoscourfieldiophyceae</taxon>
        <taxon>Pseudoscourfieldiales</taxon>
        <taxon>Pycnococcaceae</taxon>
        <taxon>Pycnococcus</taxon>
    </lineage>
</organism>
<feature type="domain" description="Cation efflux protein transmembrane" evidence="8">
    <location>
        <begin position="108"/>
        <end position="420"/>
    </location>
</feature>
<dbReference type="InterPro" id="IPR058533">
    <property type="entry name" value="Cation_efflux_TM"/>
</dbReference>
<name>A0A830I496_9CHLO</name>
<dbReference type="AlphaFoldDB" id="A0A830I496"/>
<dbReference type="EMBL" id="BNJQ01000043">
    <property type="protein sequence ID" value="GHP12541.1"/>
    <property type="molecule type" value="Genomic_DNA"/>
</dbReference>
<sequence length="552" mass="57712">MFSSSSSSSSSSSASAAGGGGFRLTPARASPAMHYALCMPVSSSSSPSESAVFVWGEAPVLSQANHLRDHGTVGMCARKGAPPVSTSMASVAQPSSTASSQGVLERKLVVALALSIASCAGEGTFGIAAGSLAILTDSAHMLSDALAYAIALAAVRIARRPATADHNEGLLRAEVLGSLASVTLTWFVTASLVAEATRRLAFGSDGVHGRMMCITAICAFVVNLVLVIWFHDAMHARPGGHDENCPCSTVSTLLKPSSAAAVLDVERAEEHDDDDDDDDDDDHESLLRSRKTSSSNVDETDDDSAIEVDIDAAREDTSDAEKKEKRPKRLPFRKRVGAIRRARKVTSTKPAATAHNLNMRAAYVHVIGDLLHTFGVAVVGAVIWAHPRLHMIDPICTFVFAGIVVATTVPITRDIVDVLMHRAPRDVDVAKLAKDLGSLPGVAEVGMLRAWSRTPGKPVLTAHVRCVRGAKASHVLAACTSECTKAGITDTTLQVVEVSGGGGGGRGGVSPSASMQGLLDAPRRNNKGSSSSSSSLVRGDAHKMIQMCRVEV</sequence>
<evidence type="ECO:0000256" key="2">
    <source>
        <dbReference type="ARBA" id="ARBA00022692"/>
    </source>
</evidence>
<feature type="compositionally biased region" description="Gly residues" evidence="6">
    <location>
        <begin position="499"/>
        <end position="508"/>
    </location>
</feature>
<dbReference type="Proteomes" id="UP000660262">
    <property type="component" value="Unassembled WGS sequence"/>
</dbReference>
<dbReference type="InterPro" id="IPR027469">
    <property type="entry name" value="Cation_efflux_TMD_sf"/>
</dbReference>
<feature type="compositionally biased region" description="Acidic residues" evidence="6">
    <location>
        <begin position="271"/>
        <end position="283"/>
    </location>
</feature>
<dbReference type="InterPro" id="IPR050681">
    <property type="entry name" value="CDF/SLC30A"/>
</dbReference>
<accession>A0A830I496</accession>
<protein>
    <submittedName>
        <fullName evidence="9">Metal tolerance protein</fullName>
    </submittedName>
</protein>
<dbReference type="Gene3D" id="1.20.1510.10">
    <property type="entry name" value="Cation efflux protein transmembrane domain"/>
    <property type="match status" value="1"/>
</dbReference>
<keyword evidence="10" id="KW-1185">Reference proteome</keyword>
<dbReference type="Pfam" id="PF01545">
    <property type="entry name" value="Cation_efflux"/>
    <property type="match status" value="1"/>
</dbReference>
<keyword evidence="3" id="KW-0864">Zinc transport</keyword>
<evidence type="ECO:0000256" key="5">
    <source>
        <dbReference type="ARBA" id="ARBA00023136"/>
    </source>
</evidence>
<feature type="transmembrane region" description="Helical" evidence="7">
    <location>
        <begin position="391"/>
        <end position="412"/>
    </location>
</feature>
<feature type="transmembrane region" description="Helical" evidence="7">
    <location>
        <begin position="209"/>
        <end position="230"/>
    </location>
</feature>
<dbReference type="GO" id="GO:0005385">
    <property type="term" value="F:zinc ion transmembrane transporter activity"/>
    <property type="evidence" value="ECO:0007669"/>
    <property type="project" value="TreeGrafter"/>
</dbReference>
<feature type="transmembrane region" description="Helical" evidence="7">
    <location>
        <begin position="141"/>
        <end position="158"/>
    </location>
</feature>
<dbReference type="PANTHER" id="PTHR11562:SF17">
    <property type="entry name" value="RE54080P-RELATED"/>
    <property type="match status" value="1"/>
</dbReference>
<keyword evidence="4 7" id="KW-1133">Transmembrane helix</keyword>
<feature type="region of interest" description="Disordered" evidence="6">
    <location>
        <begin position="267"/>
        <end position="330"/>
    </location>
</feature>
<dbReference type="PANTHER" id="PTHR11562">
    <property type="entry name" value="CATION EFFLUX PROTEIN/ ZINC TRANSPORTER"/>
    <property type="match status" value="1"/>
</dbReference>
<dbReference type="NCBIfam" id="TIGR01297">
    <property type="entry name" value="CDF"/>
    <property type="match status" value="1"/>
</dbReference>
<dbReference type="OrthoDB" id="9944568at2759"/>
<evidence type="ECO:0000259" key="8">
    <source>
        <dbReference type="Pfam" id="PF01545"/>
    </source>
</evidence>
<keyword evidence="2 7" id="KW-0812">Transmembrane</keyword>
<keyword evidence="5 7" id="KW-0472">Membrane</keyword>
<evidence type="ECO:0000256" key="1">
    <source>
        <dbReference type="ARBA" id="ARBA00004141"/>
    </source>
</evidence>
<evidence type="ECO:0000313" key="9">
    <source>
        <dbReference type="EMBL" id="GHP12541.1"/>
    </source>
</evidence>
<comment type="subcellular location">
    <subcellularLocation>
        <location evidence="1">Membrane</location>
        <topology evidence="1">Multi-pass membrane protein</topology>
    </subcellularLocation>
</comment>
<dbReference type="GO" id="GO:0005886">
    <property type="term" value="C:plasma membrane"/>
    <property type="evidence" value="ECO:0007669"/>
    <property type="project" value="TreeGrafter"/>
</dbReference>
<evidence type="ECO:0000256" key="7">
    <source>
        <dbReference type="SAM" id="Phobius"/>
    </source>
</evidence>
<dbReference type="SUPFAM" id="SSF161111">
    <property type="entry name" value="Cation efflux protein transmembrane domain-like"/>
    <property type="match status" value="1"/>
</dbReference>